<sequence length="433" mass="46013">MKLSRSAIALLALTSTAFATITVPSATARPVMGNQVAAFEQHQKVGVQAITVVDHDSVFPGSQFKVKVLFAQDPDPRNFANVTKGVYPKAAGVGMDKALWDAIDHDSATVKQYATAAEVKANFTEKELAQLPAPIRSAIDNDSWQLKDRNRQDLSKVAFEDYFGWKYAVVADPNYTSDDDGLGTDGLIALEFTFQVGNDLNAQDGLHVGADFYAPTSGGIIRGDGGNWKNQLAPVTVKVRKEADVEMLTRAGDYKVGDKVTLTARVTPSQYQGNVTFNVGGQIINATINNQTATAEYTMTEETVNVRAQITGNDEFSGAISDYVRLAPKATEVPTPSSAPKPSPDAPAPEPSPAPAPSPAPSNPQTSEPETSKPQTSAPETSKPSTPPPAADEPESSSVKDYWWAIVLGILGLLGIAGGHAWINGLIPGLPRP</sequence>
<feature type="compositionally biased region" description="Polar residues" evidence="1">
    <location>
        <begin position="365"/>
        <end position="383"/>
    </location>
</feature>
<evidence type="ECO:0000313" key="5">
    <source>
        <dbReference type="Proteomes" id="UP000185491"/>
    </source>
</evidence>
<feature type="region of interest" description="Disordered" evidence="1">
    <location>
        <begin position="330"/>
        <end position="397"/>
    </location>
</feature>
<evidence type="ECO:0000256" key="3">
    <source>
        <dbReference type="SAM" id="SignalP"/>
    </source>
</evidence>
<dbReference type="InterPro" id="IPR013783">
    <property type="entry name" value="Ig-like_fold"/>
</dbReference>
<feature type="signal peptide" evidence="3">
    <location>
        <begin position="1"/>
        <end position="19"/>
    </location>
</feature>
<evidence type="ECO:0008006" key="6">
    <source>
        <dbReference type="Google" id="ProtNLM"/>
    </source>
</evidence>
<keyword evidence="5" id="KW-1185">Reference proteome</keyword>
<dbReference type="AlphaFoldDB" id="A0A1L7D4Y7"/>
<organism evidence="4 5">
    <name type="scientific">Corynebacterium phocae</name>
    <dbReference type="NCBI Taxonomy" id="161895"/>
    <lineage>
        <taxon>Bacteria</taxon>
        <taxon>Bacillati</taxon>
        <taxon>Actinomycetota</taxon>
        <taxon>Actinomycetes</taxon>
        <taxon>Mycobacteriales</taxon>
        <taxon>Corynebacteriaceae</taxon>
        <taxon>Corynebacterium</taxon>
    </lineage>
</organism>
<accession>A0A1L7D4Y7</accession>
<evidence type="ECO:0000256" key="2">
    <source>
        <dbReference type="SAM" id="Phobius"/>
    </source>
</evidence>
<dbReference type="OrthoDB" id="9995669at2"/>
<keyword evidence="2" id="KW-0812">Transmembrane</keyword>
<dbReference type="GO" id="GO:0005975">
    <property type="term" value="P:carbohydrate metabolic process"/>
    <property type="evidence" value="ECO:0007669"/>
    <property type="project" value="UniProtKB-ARBA"/>
</dbReference>
<keyword evidence="2" id="KW-0472">Membrane</keyword>
<reference evidence="4 5" key="1">
    <citation type="submission" date="2014-08" db="EMBL/GenBank/DDBJ databases">
        <title>Complete genome sequence of Corynebacterium phocae M408/89/1(T)(=DSM 44612(T)), isolated from the common seal (Phoca vitulina).</title>
        <authorList>
            <person name="Ruckert C."/>
            <person name="Albersmeier A."/>
            <person name="Winkler A."/>
            <person name="Kalinowski J."/>
        </authorList>
    </citation>
    <scope>NUCLEOTIDE SEQUENCE [LARGE SCALE GENOMIC DNA]</scope>
    <source>
        <strain evidence="4 5">M408/89/1</strain>
    </source>
</reference>
<gene>
    <name evidence="4" type="ORF">CPHO_10415</name>
</gene>
<protein>
    <recommendedName>
        <fullName evidence="6">Bacterial Ig-like domain-containing protein</fullName>
    </recommendedName>
</protein>
<dbReference type="Gene3D" id="2.60.40.10">
    <property type="entry name" value="Immunoglobulins"/>
    <property type="match status" value="1"/>
</dbReference>
<keyword evidence="2" id="KW-1133">Transmembrane helix</keyword>
<dbReference type="EMBL" id="CP009249">
    <property type="protein sequence ID" value="APT93236.1"/>
    <property type="molecule type" value="Genomic_DNA"/>
</dbReference>
<dbReference type="Proteomes" id="UP000185491">
    <property type="component" value="Chromosome"/>
</dbReference>
<name>A0A1L7D4Y7_9CORY</name>
<keyword evidence="3" id="KW-0732">Signal</keyword>
<evidence type="ECO:0000256" key="1">
    <source>
        <dbReference type="SAM" id="MobiDB-lite"/>
    </source>
</evidence>
<dbReference type="KEGG" id="cpho:CPHO_10415"/>
<proteinExistence type="predicted"/>
<evidence type="ECO:0000313" key="4">
    <source>
        <dbReference type="EMBL" id="APT93236.1"/>
    </source>
</evidence>
<feature type="compositionally biased region" description="Pro residues" evidence="1">
    <location>
        <begin position="337"/>
        <end position="362"/>
    </location>
</feature>
<dbReference type="RefSeq" id="WP_075735587.1">
    <property type="nucleotide sequence ID" value="NZ_CP009249.1"/>
</dbReference>
<feature type="chain" id="PRO_5038521605" description="Bacterial Ig-like domain-containing protein" evidence="3">
    <location>
        <begin position="20"/>
        <end position="433"/>
    </location>
</feature>
<feature type="transmembrane region" description="Helical" evidence="2">
    <location>
        <begin position="402"/>
        <end position="423"/>
    </location>
</feature>